<dbReference type="AlphaFoldDB" id="A0A816RP49"/>
<evidence type="ECO:0000313" key="2">
    <source>
        <dbReference type="EMBL" id="CAF4082219.1"/>
    </source>
</evidence>
<dbReference type="Proteomes" id="UP000663866">
    <property type="component" value="Unassembled WGS sequence"/>
</dbReference>
<gene>
    <name evidence="2" type="ORF">OVN521_LOCUS19841</name>
    <name evidence="1" type="ORF">WKI299_LOCUS14978</name>
</gene>
<evidence type="ECO:0000313" key="4">
    <source>
        <dbReference type="Proteomes" id="UP000663866"/>
    </source>
</evidence>
<reference evidence="1" key="1">
    <citation type="submission" date="2021-02" db="EMBL/GenBank/DDBJ databases">
        <authorList>
            <person name="Nowell W R."/>
        </authorList>
    </citation>
    <scope>NUCLEOTIDE SEQUENCE</scope>
</reference>
<accession>A0A816RP49</accession>
<evidence type="ECO:0000313" key="1">
    <source>
        <dbReference type="EMBL" id="CAF2075210.1"/>
    </source>
</evidence>
<dbReference type="EMBL" id="CAJNRF010005856">
    <property type="protein sequence ID" value="CAF2075210.1"/>
    <property type="molecule type" value="Genomic_DNA"/>
</dbReference>
<protein>
    <submittedName>
        <fullName evidence="1">Uncharacterized protein</fullName>
    </submittedName>
</protein>
<dbReference type="EMBL" id="CAJOBG010003819">
    <property type="protein sequence ID" value="CAF4082219.1"/>
    <property type="molecule type" value="Genomic_DNA"/>
</dbReference>
<proteinExistence type="predicted"/>
<organism evidence="1 3">
    <name type="scientific">Rotaria magnacalcarata</name>
    <dbReference type="NCBI Taxonomy" id="392030"/>
    <lineage>
        <taxon>Eukaryota</taxon>
        <taxon>Metazoa</taxon>
        <taxon>Spiralia</taxon>
        <taxon>Gnathifera</taxon>
        <taxon>Rotifera</taxon>
        <taxon>Eurotatoria</taxon>
        <taxon>Bdelloidea</taxon>
        <taxon>Philodinida</taxon>
        <taxon>Philodinidae</taxon>
        <taxon>Rotaria</taxon>
    </lineage>
</organism>
<evidence type="ECO:0000313" key="3">
    <source>
        <dbReference type="Proteomes" id="UP000663856"/>
    </source>
</evidence>
<comment type="caution">
    <text evidence="1">The sequence shown here is derived from an EMBL/GenBank/DDBJ whole genome shotgun (WGS) entry which is preliminary data.</text>
</comment>
<keyword evidence="4" id="KW-1185">Reference proteome</keyword>
<name>A0A816RP49_9BILA</name>
<dbReference type="Proteomes" id="UP000663856">
    <property type="component" value="Unassembled WGS sequence"/>
</dbReference>
<sequence length="125" mass="13767">MIIHTETVFDSVQLQTSNIFLVVQLDLIGTASIWFDFRKSDLCDWATLKHQIREAFQPSCNPKLSEVTRRQPAVHHHSSSSTSLSILIKRNNSEALTNETQRAVASATSSSSAPGAILSSVIELT</sequence>